<keyword evidence="8" id="KW-1185">Reference proteome</keyword>
<gene>
    <name evidence="5" type="primary">vapC</name>
    <name evidence="7" type="ORF">RM530_05805</name>
</gene>
<comment type="similarity">
    <text evidence="5">Belongs to the PINc/VapC protein family.</text>
</comment>
<sequence length="136" mass="15076">MANESLIVIDTHVLVWWLSGSTRLSSRAKRRLAAACERKPAVASTISVLEIVTAERRGRLELSVPVRQWLNNARALPELRFEPVTADIAQLAGEFDETMHGDPADRLIAATAACLNAPLVTADEKLRSYNKIKTLW</sequence>
<dbReference type="InterPro" id="IPR052919">
    <property type="entry name" value="TA_system_RNase"/>
</dbReference>
<keyword evidence="3 5" id="KW-0479">Metal-binding</keyword>
<dbReference type="InterPro" id="IPR029060">
    <property type="entry name" value="PIN-like_dom_sf"/>
</dbReference>
<comment type="cofactor">
    <cofactor evidence="5">
        <name>Mg(2+)</name>
        <dbReference type="ChEBI" id="CHEBI:18420"/>
    </cofactor>
</comment>
<evidence type="ECO:0000256" key="5">
    <source>
        <dbReference type="HAMAP-Rule" id="MF_00265"/>
    </source>
</evidence>
<dbReference type="EMBL" id="JAVRIC010000006">
    <property type="protein sequence ID" value="MDT0496878.1"/>
    <property type="molecule type" value="Genomic_DNA"/>
</dbReference>
<organism evidence="7 8">
    <name type="scientific">Banduia mediterranea</name>
    <dbReference type="NCBI Taxonomy" id="3075609"/>
    <lineage>
        <taxon>Bacteria</taxon>
        <taxon>Pseudomonadati</taxon>
        <taxon>Pseudomonadota</taxon>
        <taxon>Gammaproteobacteria</taxon>
        <taxon>Nevskiales</taxon>
        <taxon>Algiphilaceae</taxon>
        <taxon>Banduia</taxon>
    </lineage>
</organism>
<evidence type="ECO:0000313" key="7">
    <source>
        <dbReference type="EMBL" id="MDT0496878.1"/>
    </source>
</evidence>
<evidence type="ECO:0000256" key="3">
    <source>
        <dbReference type="ARBA" id="ARBA00022723"/>
    </source>
</evidence>
<comment type="function">
    <text evidence="5">Toxic component of a toxin-antitoxin (TA) system. An RNase.</text>
</comment>
<keyword evidence="2 5" id="KW-0540">Nuclease</keyword>
<dbReference type="InterPro" id="IPR002716">
    <property type="entry name" value="PIN_dom"/>
</dbReference>
<dbReference type="SUPFAM" id="SSF88723">
    <property type="entry name" value="PIN domain-like"/>
    <property type="match status" value="1"/>
</dbReference>
<comment type="caution">
    <text evidence="7">The sequence shown here is derived from an EMBL/GenBank/DDBJ whole genome shotgun (WGS) entry which is preliminary data.</text>
</comment>
<keyword evidence="4 5" id="KW-0378">Hydrolase</keyword>
<evidence type="ECO:0000256" key="4">
    <source>
        <dbReference type="ARBA" id="ARBA00022801"/>
    </source>
</evidence>
<keyword evidence="5" id="KW-0460">Magnesium</keyword>
<feature type="binding site" evidence="5">
    <location>
        <position position="105"/>
    </location>
    <ligand>
        <name>Mg(2+)</name>
        <dbReference type="ChEBI" id="CHEBI:18420"/>
    </ligand>
</feature>
<dbReference type="CDD" id="cd09872">
    <property type="entry name" value="PIN_Sll0205-like"/>
    <property type="match status" value="1"/>
</dbReference>
<dbReference type="PANTHER" id="PTHR36173:SF1">
    <property type="entry name" value="RIBONUCLEASE VAPC22"/>
    <property type="match status" value="1"/>
</dbReference>
<dbReference type="InterPro" id="IPR022907">
    <property type="entry name" value="VapC_family"/>
</dbReference>
<evidence type="ECO:0000259" key="6">
    <source>
        <dbReference type="Pfam" id="PF01850"/>
    </source>
</evidence>
<dbReference type="Pfam" id="PF01850">
    <property type="entry name" value="PIN"/>
    <property type="match status" value="1"/>
</dbReference>
<accession>A0ABU2WG80</accession>
<keyword evidence="5" id="KW-0800">Toxin</keyword>
<feature type="domain" description="PIN" evidence="6">
    <location>
        <begin position="7"/>
        <end position="130"/>
    </location>
</feature>
<dbReference type="PANTHER" id="PTHR36173">
    <property type="entry name" value="RIBONUCLEASE VAPC16-RELATED"/>
    <property type="match status" value="1"/>
</dbReference>
<dbReference type="HAMAP" id="MF_00265">
    <property type="entry name" value="VapC_Nob1"/>
    <property type="match status" value="1"/>
</dbReference>
<feature type="binding site" evidence="5">
    <location>
        <position position="10"/>
    </location>
    <ligand>
        <name>Mg(2+)</name>
        <dbReference type="ChEBI" id="CHEBI:18420"/>
    </ligand>
</feature>
<evidence type="ECO:0000313" key="8">
    <source>
        <dbReference type="Proteomes" id="UP001254608"/>
    </source>
</evidence>
<evidence type="ECO:0000256" key="1">
    <source>
        <dbReference type="ARBA" id="ARBA00022649"/>
    </source>
</evidence>
<dbReference type="EC" id="3.1.-.-" evidence="5"/>
<protein>
    <recommendedName>
        <fullName evidence="5">Ribonuclease VapC</fullName>
        <shortName evidence="5">RNase VapC</shortName>
        <ecNumber evidence="5">3.1.-.-</ecNumber>
    </recommendedName>
    <alternativeName>
        <fullName evidence="5">Toxin VapC</fullName>
    </alternativeName>
</protein>
<dbReference type="Proteomes" id="UP001254608">
    <property type="component" value="Unassembled WGS sequence"/>
</dbReference>
<proteinExistence type="inferred from homology"/>
<dbReference type="InterPro" id="IPR041705">
    <property type="entry name" value="PIN_Sll0205"/>
</dbReference>
<dbReference type="Gene3D" id="3.40.50.1010">
    <property type="entry name" value="5'-nuclease"/>
    <property type="match status" value="1"/>
</dbReference>
<dbReference type="RefSeq" id="WP_311364272.1">
    <property type="nucleotide sequence ID" value="NZ_JAVRIC010000006.1"/>
</dbReference>
<keyword evidence="1 5" id="KW-1277">Toxin-antitoxin system</keyword>
<reference evidence="7 8" key="1">
    <citation type="submission" date="2023-09" db="EMBL/GenBank/DDBJ databases">
        <authorList>
            <person name="Rey-Velasco X."/>
        </authorList>
    </citation>
    <scope>NUCLEOTIDE SEQUENCE [LARGE SCALE GENOMIC DNA]</scope>
    <source>
        <strain evidence="7 8">W345</strain>
    </source>
</reference>
<evidence type="ECO:0000256" key="2">
    <source>
        <dbReference type="ARBA" id="ARBA00022722"/>
    </source>
</evidence>
<name>A0ABU2WG80_9GAMM</name>